<dbReference type="PROSITE" id="PS52016">
    <property type="entry name" value="TONB_DEPENDENT_REC_3"/>
    <property type="match status" value="1"/>
</dbReference>
<evidence type="ECO:0000256" key="9">
    <source>
        <dbReference type="ARBA" id="ARBA00023136"/>
    </source>
</evidence>
<evidence type="ECO:0000256" key="7">
    <source>
        <dbReference type="ARBA" id="ARBA00023065"/>
    </source>
</evidence>
<dbReference type="Gene3D" id="2.40.170.20">
    <property type="entry name" value="TonB-dependent receptor, beta-barrel domain"/>
    <property type="match status" value="2"/>
</dbReference>
<keyword evidence="3 11" id="KW-1134">Transmembrane beta strand</keyword>
<evidence type="ECO:0000256" key="8">
    <source>
        <dbReference type="ARBA" id="ARBA00023077"/>
    </source>
</evidence>
<keyword evidence="2 11" id="KW-0813">Transport</keyword>
<keyword evidence="17" id="KW-1185">Reference proteome</keyword>
<evidence type="ECO:0000256" key="11">
    <source>
        <dbReference type="PROSITE-ProRule" id="PRU01360"/>
    </source>
</evidence>
<evidence type="ECO:0000256" key="5">
    <source>
        <dbReference type="ARBA" id="ARBA00022692"/>
    </source>
</evidence>
<dbReference type="InterPro" id="IPR039426">
    <property type="entry name" value="TonB-dep_rcpt-like"/>
</dbReference>
<name>A0A328P1K5_9GAMM</name>
<dbReference type="Proteomes" id="UP000248926">
    <property type="component" value="Unassembled WGS sequence"/>
</dbReference>
<keyword evidence="8 12" id="KW-0798">TonB box</keyword>
<evidence type="ECO:0000259" key="15">
    <source>
        <dbReference type="Pfam" id="PF07715"/>
    </source>
</evidence>
<accession>A0A328P1K5</accession>
<dbReference type="InterPro" id="IPR000531">
    <property type="entry name" value="Beta-barrel_TonB"/>
</dbReference>
<keyword evidence="5 11" id="KW-0812">Transmembrane</keyword>
<dbReference type="GO" id="GO:0009279">
    <property type="term" value="C:cell outer membrane"/>
    <property type="evidence" value="ECO:0007669"/>
    <property type="project" value="UniProtKB-SubCell"/>
</dbReference>
<dbReference type="PANTHER" id="PTHR32552">
    <property type="entry name" value="FERRICHROME IRON RECEPTOR-RELATED"/>
    <property type="match status" value="1"/>
</dbReference>
<evidence type="ECO:0000259" key="14">
    <source>
        <dbReference type="Pfam" id="PF00593"/>
    </source>
</evidence>
<dbReference type="InterPro" id="IPR036942">
    <property type="entry name" value="Beta-barrel_TonB_sf"/>
</dbReference>
<comment type="caution">
    <text evidence="16">The sequence shown here is derived from an EMBL/GenBank/DDBJ whole genome shotgun (WGS) entry which is preliminary data.</text>
</comment>
<organism evidence="16 17">
    <name type="scientific">Dyella jiangningensis</name>
    <dbReference type="NCBI Taxonomy" id="1379159"/>
    <lineage>
        <taxon>Bacteria</taxon>
        <taxon>Pseudomonadati</taxon>
        <taxon>Pseudomonadota</taxon>
        <taxon>Gammaproteobacteria</taxon>
        <taxon>Lysobacterales</taxon>
        <taxon>Rhodanobacteraceae</taxon>
        <taxon>Dyella</taxon>
    </lineage>
</organism>
<protein>
    <submittedName>
        <fullName evidence="16">TonB-dependent receptor</fullName>
    </submittedName>
</protein>
<reference evidence="16 17" key="1">
    <citation type="journal article" date="2018" name="Genet. Mol. Biol.">
        <title>The genome sequence of Dyella jiangningensis FCAV SCS01 from a lignocellulose-decomposing microbial consortium metagenome reveals potential for biotechnological applications.</title>
        <authorList>
            <person name="Desiderato J.G."/>
            <person name="Alvarenga D.O."/>
            <person name="Constancio M.T.L."/>
            <person name="Alves L.M.C."/>
            <person name="Varani A.M."/>
        </authorList>
    </citation>
    <scope>NUCLEOTIDE SEQUENCE [LARGE SCALE GENOMIC DNA]</scope>
    <source>
        <strain evidence="16 17">FCAV SCS01</strain>
    </source>
</reference>
<evidence type="ECO:0000313" key="16">
    <source>
        <dbReference type="EMBL" id="RAO76067.1"/>
    </source>
</evidence>
<sequence length="838" mass="92118">MQKGRPTWPTRRERLKLVRVPLAAGICLAMAQPLFAQDTDQGQATSPPSTKKATTLSAVTVTAQKREENLQKVPVSINVLGQDRLEELHVKNFDDYVKYLPSVSYQTFGPGFASIFMRGVASGANVNHSGSQPSVGVYLDEEPVTTIQGPLDIHMYDIARVEALAGPQGTLYGASAESGALRIITNKPDPGGFAANYSLGVNSVDHGGVGYTAEGMINIPMSSNAAIRLVGWHEHDAGYIDNVVGSRTYPTSGITVSNAKGCPSTPNLVCTGAAKNNYNDVDTSGARAALKVNLNDDWSISPTLMGQQTIAHGTPFSDPQVGSLSLTHFYPEYTNDRWIQAALTVQGKIGNFDLTYAYSHLKRNQEEDSDYSDYSFWYDTLAGYGAYIYDNSGHLINPSQYIQGKDRYTMNSHELRIASPKEDRLRVVGGLFWEKQLHDIEQRYMINGLADQLSVTGWPNTLWLTEQRRIDMDKAVFGELSYDFIPETLTGTIGGRYFRSDNSLGGFYGFSKGFSPSSSYGEAGCINAEPYYGAPCMDFAKDTKESGSLGKANLTWQITPTKMIYGTWSEGYRPGGINRRGSLPPYKSDYLTNYELGWKTTWFGNRLSFNGAVFHEKWKDFQFSILGANGLTEIKNAGQAQIDGLESDLNWAATYNLQIGAGFAWYHSKLTENYCGFTDTSGTPITNCPAGTVNPLTGDVVSGPQAPKGTQLPLTPRFKGNLSARYSWDISDMEAFVQGALVYVGDRKSDLRLVERSLLGDMPSYTTVDFSAGVKRHGLALDFYVNNVFDKRGQLYRFAECAEQVCAAHNVVPAYPNGQVYTVMTPPRTVGIRFTQDF</sequence>
<evidence type="ECO:0000256" key="2">
    <source>
        <dbReference type="ARBA" id="ARBA00022448"/>
    </source>
</evidence>
<feature type="domain" description="TonB-dependent receptor plug" evidence="15">
    <location>
        <begin position="70"/>
        <end position="179"/>
    </location>
</feature>
<dbReference type="AlphaFoldDB" id="A0A328P1K5"/>
<evidence type="ECO:0000256" key="3">
    <source>
        <dbReference type="ARBA" id="ARBA00022452"/>
    </source>
</evidence>
<keyword evidence="6" id="KW-0408">Iron</keyword>
<dbReference type="Pfam" id="PF07715">
    <property type="entry name" value="Plug"/>
    <property type="match status" value="1"/>
</dbReference>
<dbReference type="PANTHER" id="PTHR32552:SF81">
    <property type="entry name" value="TONB-DEPENDENT OUTER MEMBRANE RECEPTOR"/>
    <property type="match status" value="1"/>
</dbReference>
<evidence type="ECO:0000256" key="13">
    <source>
        <dbReference type="SAM" id="SignalP"/>
    </source>
</evidence>
<keyword evidence="16" id="KW-0675">Receptor</keyword>
<keyword evidence="13" id="KW-0732">Signal</keyword>
<keyword evidence="4" id="KW-0410">Iron transport</keyword>
<dbReference type="InterPro" id="IPR012910">
    <property type="entry name" value="Plug_dom"/>
</dbReference>
<feature type="chain" id="PRO_5016312062" evidence="13">
    <location>
        <begin position="37"/>
        <end position="838"/>
    </location>
</feature>
<dbReference type="Pfam" id="PF00593">
    <property type="entry name" value="TonB_dep_Rec_b-barrel"/>
    <property type="match status" value="1"/>
</dbReference>
<dbReference type="GO" id="GO:0006826">
    <property type="term" value="P:iron ion transport"/>
    <property type="evidence" value="ECO:0007669"/>
    <property type="project" value="UniProtKB-KW"/>
</dbReference>
<evidence type="ECO:0000256" key="1">
    <source>
        <dbReference type="ARBA" id="ARBA00004571"/>
    </source>
</evidence>
<evidence type="ECO:0000313" key="17">
    <source>
        <dbReference type="Proteomes" id="UP000248926"/>
    </source>
</evidence>
<evidence type="ECO:0000256" key="6">
    <source>
        <dbReference type="ARBA" id="ARBA00023004"/>
    </source>
</evidence>
<proteinExistence type="inferred from homology"/>
<keyword evidence="10 11" id="KW-0998">Cell outer membrane</keyword>
<keyword evidence="9 11" id="KW-0472">Membrane</keyword>
<keyword evidence="7" id="KW-0406">Ion transport</keyword>
<evidence type="ECO:0000256" key="4">
    <source>
        <dbReference type="ARBA" id="ARBA00022496"/>
    </source>
</evidence>
<feature type="domain" description="TonB-dependent receptor-like beta-barrel" evidence="14">
    <location>
        <begin position="314"/>
        <end position="788"/>
    </location>
</feature>
<feature type="signal peptide" evidence="13">
    <location>
        <begin position="1"/>
        <end position="36"/>
    </location>
</feature>
<gene>
    <name evidence="16" type="ORF">CA260_12095</name>
</gene>
<evidence type="ECO:0000256" key="10">
    <source>
        <dbReference type="ARBA" id="ARBA00023237"/>
    </source>
</evidence>
<comment type="subcellular location">
    <subcellularLocation>
        <location evidence="1 11">Cell outer membrane</location>
        <topology evidence="1 11">Multi-pass membrane protein</topology>
    </subcellularLocation>
</comment>
<comment type="similarity">
    <text evidence="11 12">Belongs to the TonB-dependent receptor family.</text>
</comment>
<dbReference type="EMBL" id="NFZS01000003">
    <property type="protein sequence ID" value="RAO76067.1"/>
    <property type="molecule type" value="Genomic_DNA"/>
</dbReference>
<evidence type="ECO:0000256" key="12">
    <source>
        <dbReference type="RuleBase" id="RU003357"/>
    </source>
</evidence>
<dbReference type="SUPFAM" id="SSF56935">
    <property type="entry name" value="Porins"/>
    <property type="match status" value="1"/>
</dbReference>